<dbReference type="EMBL" id="PGCJ01000890">
    <property type="protein sequence ID" value="PLW15656.1"/>
    <property type="molecule type" value="Genomic_DNA"/>
</dbReference>
<protein>
    <submittedName>
        <fullName evidence="2">Uncharacterized protein</fullName>
    </submittedName>
</protein>
<evidence type="ECO:0000313" key="3">
    <source>
        <dbReference type="Proteomes" id="UP000235388"/>
    </source>
</evidence>
<reference evidence="2 3" key="1">
    <citation type="submission" date="2017-11" db="EMBL/GenBank/DDBJ databases">
        <title>De novo assembly and phasing of dikaryotic genomes from two isolates of Puccinia coronata f. sp. avenae, the causal agent of oat crown rust.</title>
        <authorList>
            <person name="Miller M.E."/>
            <person name="Zhang Y."/>
            <person name="Omidvar V."/>
            <person name="Sperschneider J."/>
            <person name="Schwessinger B."/>
            <person name="Raley C."/>
            <person name="Palmer J.M."/>
            <person name="Garnica D."/>
            <person name="Upadhyaya N."/>
            <person name="Rathjen J."/>
            <person name="Taylor J.M."/>
            <person name="Park R.F."/>
            <person name="Dodds P.N."/>
            <person name="Hirsch C.D."/>
            <person name="Kianian S.F."/>
            <person name="Figueroa M."/>
        </authorList>
    </citation>
    <scope>NUCLEOTIDE SEQUENCE [LARGE SCALE GENOMIC DNA]</scope>
    <source>
        <strain evidence="2">12NC29</strain>
    </source>
</reference>
<proteinExistence type="predicted"/>
<sequence length="157" mass="17516">METYHLTLFQLTLPDVDTRMRPALTNQIPAQQAHVPPLLAPVPTRPPTGHQVMPMVVKQISPQRQDYQAPLQHVMTPPVHQPAHPYYGQEYYPNHLHQHQLNYPPQEQFPPLMEDTSTPSSPTSPVLSTTDHTRGTGRTLGAGATTHGQHDADGTFL</sequence>
<name>A0A2N5SR09_9BASI</name>
<dbReference type="AlphaFoldDB" id="A0A2N5SR09"/>
<comment type="caution">
    <text evidence="2">The sequence shown here is derived from an EMBL/GenBank/DDBJ whole genome shotgun (WGS) entry which is preliminary data.</text>
</comment>
<feature type="region of interest" description="Disordered" evidence="1">
    <location>
        <begin position="103"/>
        <end position="157"/>
    </location>
</feature>
<feature type="compositionally biased region" description="Basic and acidic residues" evidence="1">
    <location>
        <begin position="148"/>
        <end position="157"/>
    </location>
</feature>
<gene>
    <name evidence="2" type="ORF">PCANC_15125</name>
</gene>
<organism evidence="2 3">
    <name type="scientific">Puccinia coronata f. sp. avenae</name>
    <dbReference type="NCBI Taxonomy" id="200324"/>
    <lineage>
        <taxon>Eukaryota</taxon>
        <taxon>Fungi</taxon>
        <taxon>Dikarya</taxon>
        <taxon>Basidiomycota</taxon>
        <taxon>Pucciniomycotina</taxon>
        <taxon>Pucciniomycetes</taxon>
        <taxon>Pucciniales</taxon>
        <taxon>Pucciniaceae</taxon>
        <taxon>Puccinia</taxon>
    </lineage>
</organism>
<dbReference type="Proteomes" id="UP000235388">
    <property type="component" value="Unassembled WGS sequence"/>
</dbReference>
<keyword evidence="3" id="KW-1185">Reference proteome</keyword>
<evidence type="ECO:0000256" key="1">
    <source>
        <dbReference type="SAM" id="MobiDB-lite"/>
    </source>
</evidence>
<accession>A0A2N5SR09</accession>
<feature type="compositionally biased region" description="Low complexity" evidence="1">
    <location>
        <begin position="116"/>
        <end position="147"/>
    </location>
</feature>
<evidence type="ECO:0000313" key="2">
    <source>
        <dbReference type="EMBL" id="PLW15656.1"/>
    </source>
</evidence>